<dbReference type="Pfam" id="PF13566">
    <property type="entry name" value="DUF4130"/>
    <property type="match status" value="1"/>
</dbReference>
<evidence type="ECO:0000313" key="3">
    <source>
        <dbReference type="Proteomes" id="UP000028715"/>
    </source>
</evidence>
<dbReference type="NCBIfam" id="TIGR03915">
    <property type="entry name" value="SAM_7_link_chp"/>
    <property type="match status" value="1"/>
</dbReference>
<protein>
    <submittedName>
        <fullName evidence="2">DNA metabolism protein</fullName>
    </submittedName>
</protein>
<reference evidence="2 3" key="1">
    <citation type="submission" date="2014-07" db="EMBL/GenBank/DDBJ databases">
        <title>Genome of Flavobacterium reichenbachii LMG 25512.</title>
        <authorList>
            <person name="Stropko S.J."/>
            <person name="Pipes S.E."/>
            <person name="Newman J.D."/>
        </authorList>
    </citation>
    <scope>NUCLEOTIDE SEQUENCE [LARGE SCALE GENOMIC DNA]</scope>
    <source>
        <strain evidence="2 3">LMG 25512</strain>
    </source>
</reference>
<dbReference type="InterPro" id="IPR025404">
    <property type="entry name" value="DUF4130"/>
</dbReference>
<dbReference type="OrthoDB" id="5290748at2"/>
<keyword evidence="3" id="KW-1185">Reference proteome</keyword>
<name>A0A085ZE26_9FLAO</name>
<evidence type="ECO:0000259" key="1">
    <source>
        <dbReference type="Pfam" id="PF13566"/>
    </source>
</evidence>
<sequence length="263" mass="31200">MTQVIYDATYEGWLTAVFDIYELKLTDVVFAKKEPSSALLFSTDYFVVTDLSKAERVLSGLQKRLSNDGLARIYSTFLSEVSQAEEIMFGFVKYVFSSTQNIEEDFGSHEVWEVRKAAKMTRRESHRMKAFVRFKLTKDGLYYAVIEPDCDVLPLIENHFKNRYADQRWLIYDVKRKYGIYYDLENVTTVELQFNADTNSSKFLAEICDQKEEFFQNLWVQYFNNVNIESRKNMKLHLQHMPKRYWKNLTEKTANLKRILNNH</sequence>
<dbReference type="InterPro" id="IPR023875">
    <property type="entry name" value="DNA_repair_put"/>
</dbReference>
<feature type="domain" description="DUF4130" evidence="1">
    <location>
        <begin position="83"/>
        <end position="251"/>
    </location>
</feature>
<organism evidence="2 3">
    <name type="scientific">Flavobacterium reichenbachii</name>
    <dbReference type="NCBI Taxonomy" id="362418"/>
    <lineage>
        <taxon>Bacteria</taxon>
        <taxon>Pseudomonadati</taxon>
        <taxon>Bacteroidota</taxon>
        <taxon>Flavobacteriia</taxon>
        <taxon>Flavobacteriales</taxon>
        <taxon>Flavobacteriaceae</taxon>
        <taxon>Flavobacterium</taxon>
    </lineage>
</organism>
<dbReference type="AlphaFoldDB" id="A0A085ZE26"/>
<dbReference type="STRING" id="362418.IW19_23805"/>
<evidence type="ECO:0000313" key="2">
    <source>
        <dbReference type="EMBL" id="KFF02690.1"/>
    </source>
</evidence>
<dbReference type="Proteomes" id="UP000028715">
    <property type="component" value="Unassembled WGS sequence"/>
</dbReference>
<dbReference type="eggNOG" id="COG1573">
    <property type="taxonomic scope" value="Bacteria"/>
</dbReference>
<accession>A0A085ZE26</accession>
<dbReference type="EMBL" id="JPRL01000004">
    <property type="protein sequence ID" value="KFF02690.1"/>
    <property type="molecule type" value="Genomic_DNA"/>
</dbReference>
<proteinExistence type="predicted"/>
<comment type="caution">
    <text evidence="2">The sequence shown here is derived from an EMBL/GenBank/DDBJ whole genome shotgun (WGS) entry which is preliminary data.</text>
</comment>
<dbReference type="RefSeq" id="WP_035690030.1">
    <property type="nucleotide sequence ID" value="NZ_JPRL01000004.1"/>
</dbReference>
<gene>
    <name evidence="2" type="ORF">IW19_23805</name>
</gene>